<dbReference type="GO" id="GO:0006606">
    <property type="term" value="P:protein import into nucleus"/>
    <property type="evidence" value="ECO:0007669"/>
    <property type="project" value="TreeGrafter"/>
</dbReference>
<comment type="subcellular location">
    <subcellularLocation>
        <location evidence="1">Nucleus</location>
    </subcellularLocation>
</comment>
<dbReference type="InterPro" id="IPR051345">
    <property type="entry name" value="Importin_beta-like_NTR"/>
</dbReference>
<organism evidence="5 6">
    <name type="scientific">Romanomermis culicivorax</name>
    <name type="common">Nematode worm</name>
    <dbReference type="NCBI Taxonomy" id="13658"/>
    <lineage>
        <taxon>Eukaryota</taxon>
        <taxon>Metazoa</taxon>
        <taxon>Ecdysozoa</taxon>
        <taxon>Nematoda</taxon>
        <taxon>Enoplea</taxon>
        <taxon>Dorylaimia</taxon>
        <taxon>Mermithida</taxon>
        <taxon>Mermithoidea</taxon>
        <taxon>Mermithidae</taxon>
        <taxon>Romanomermis</taxon>
    </lineage>
</organism>
<dbReference type="PANTHER" id="PTHR12363:SF33">
    <property type="entry name" value="IMPORTIN-13"/>
    <property type="match status" value="1"/>
</dbReference>
<evidence type="ECO:0000256" key="4">
    <source>
        <dbReference type="ARBA" id="ARBA00023242"/>
    </source>
</evidence>
<dbReference type="WBParaSite" id="nRc.2.0.1.t17575-RA">
    <property type="protein sequence ID" value="nRc.2.0.1.t17575-RA"/>
    <property type="gene ID" value="nRc.2.0.1.g17575"/>
</dbReference>
<proteinExistence type="inferred from homology"/>
<protein>
    <submittedName>
        <fullName evidence="6">Uncharacterized protein</fullName>
    </submittedName>
</protein>
<dbReference type="InterPro" id="IPR011989">
    <property type="entry name" value="ARM-like"/>
</dbReference>
<dbReference type="InterPro" id="IPR016024">
    <property type="entry name" value="ARM-type_fold"/>
</dbReference>
<evidence type="ECO:0000256" key="1">
    <source>
        <dbReference type="ARBA" id="ARBA00004123"/>
    </source>
</evidence>
<evidence type="ECO:0000256" key="2">
    <source>
        <dbReference type="ARBA" id="ARBA00007991"/>
    </source>
</evidence>
<keyword evidence="4" id="KW-0539">Nucleus</keyword>
<sequence length="288" mass="33405">MEAGLQIFKIKLAEFYATNDEKHRKELNEWLIKCQKDDQSWNLGWQILHQNNVTMDPIYEKLFALNCLYTKLTDSTFFDRFILESDGILNLGETLINLCENFSTIQLLISKCCACFVVYLLRTMPDIFSDPFKILKDRWYSGYPSILLDVYGSLIEEFRNLAQPLPRRNNVRSYLRQNEAFVANCAAELLQKTPVDLCTVQSAIKCVQSWISFDGCDLSDWKSIIVLCLSQLNLDSGDTISCLAKFFETFVENSQLIRMEKFAGQLFDYAESQSKSWERSDNSSKLWL</sequence>
<dbReference type="GO" id="GO:0005737">
    <property type="term" value="C:cytoplasm"/>
    <property type="evidence" value="ECO:0007669"/>
    <property type="project" value="TreeGrafter"/>
</dbReference>
<dbReference type="PANTHER" id="PTHR12363">
    <property type="entry name" value="TRANSPORTIN 3 AND IMPORTIN 13"/>
    <property type="match status" value="1"/>
</dbReference>
<keyword evidence="5" id="KW-1185">Reference proteome</keyword>
<reference evidence="6" key="1">
    <citation type="submission" date="2022-11" db="UniProtKB">
        <authorList>
            <consortium name="WormBaseParasite"/>
        </authorList>
    </citation>
    <scope>IDENTIFICATION</scope>
</reference>
<dbReference type="Proteomes" id="UP000887565">
    <property type="component" value="Unplaced"/>
</dbReference>
<evidence type="ECO:0000313" key="5">
    <source>
        <dbReference type="Proteomes" id="UP000887565"/>
    </source>
</evidence>
<evidence type="ECO:0000256" key="3">
    <source>
        <dbReference type="ARBA" id="ARBA00022448"/>
    </source>
</evidence>
<evidence type="ECO:0000313" key="6">
    <source>
        <dbReference type="WBParaSite" id="nRc.2.0.1.t17575-RA"/>
    </source>
</evidence>
<name>A0A915IVZ7_ROMCU</name>
<accession>A0A915IVZ7</accession>
<keyword evidence="3" id="KW-0813">Transport</keyword>
<dbReference type="SUPFAM" id="SSF48371">
    <property type="entry name" value="ARM repeat"/>
    <property type="match status" value="1"/>
</dbReference>
<dbReference type="Gene3D" id="1.25.10.10">
    <property type="entry name" value="Leucine-rich Repeat Variant"/>
    <property type="match status" value="1"/>
</dbReference>
<comment type="similarity">
    <text evidence="2">Belongs to the importin beta family.</text>
</comment>
<dbReference type="GO" id="GO:0005634">
    <property type="term" value="C:nucleus"/>
    <property type="evidence" value="ECO:0007669"/>
    <property type="project" value="UniProtKB-SubCell"/>
</dbReference>
<dbReference type="AlphaFoldDB" id="A0A915IVZ7"/>